<keyword evidence="2" id="KW-1133">Transmembrane helix</keyword>
<proteinExistence type="predicted"/>
<feature type="region of interest" description="Disordered" evidence="1">
    <location>
        <begin position="1"/>
        <end position="62"/>
    </location>
</feature>
<feature type="compositionally biased region" description="Pro residues" evidence="1">
    <location>
        <begin position="44"/>
        <end position="56"/>
    </location>
</feature>
<organism evidence="3 4">
    <name type="scientific">Leucocoprinus leucothites</name>
    <dbReference type="NCBI Taxonomy" id="201217"/>
    <lineage>
        <taxon>Eukaryota</taxon>
        <taxon>Fungi</taxon>
        <taxon>Dikarya</taxon>
        <taxon>Basidiomycota</taxon>
        <taxon>Agaricomycotina</taxon>
        <taxon>Agaricomycetes</taxon>
        <taxon>Agaricomycetidae</taxon>
        <taxon>Agaricales</taxon>
        <taxon>Agaricineae</taxon>
        <taxon>Agaricaceae</taxon>
        <taxon>Leucocoprinus</taxon>
    </lineage>
</organism>
<reference evidence="3 4" key="1">
    <citation type="journal article" date="2020" name="ISME J.">
        <title>Uncovering the hidden diversity of litter-decomposition mechanisms in mushroom-forming fungi.</title>
        <authorList>
            <person name="Floudas D."/>
            <person name="Bentzer J."/>
            <person name="Ahren D."/>
            <person name="Johansson T."/>
            <person name="Persson P."/>
            <person name="Tunlid A."/>
        </authorList>
    </citation>
    <scope>NUCLEOTIDE SEQUENCE [LARGE SCALE GENOMIC DNA]</scope>
    <source>
        <strain evidence="3 4">CBS 146.42</strain>
    </source>
</reference>
<protein>
    <submittedName>
        <fullName evidence="3">Uncharacterized protein</fullName>
    </submittedName>
</protein>
<gene>
    <name evidence="3" type="ORF">D9756_007825</name>
</gene>
<dbReference type="EMBL" id="JAACJO010000010">
    <property type="protein sequence ID" value="KAF5353329.1"/>
    <property type="molecule type" value="Genomic_DNA"/>
</dbReference>
<evidence type="ECO:0000313" key="4">
    <source>
        <dbReference type="Proteomes" id="UP000559027"/>
    </source>
</evidence>
<keyword evidence="2" id="KW-0472">Membrane</keyword>
<dbReference type="AlphaFoldDB" id="A0A8H5D475"/>
<feature type="region of interest" description="Disordered" evidence="1">
    <location>
        <begin position="170"/>
        <end position="206"/>
    </location>
</feature>
<feature type="compositionally biased region" description="Polar residues" evidence="1">
    <location>
        <begin position="170"/>
        <end position="186"/>
    </location>
</feature>
<keyword evidence="2" id="KW-0812">Transmembrane</keyword>
<sequence>MNLTPQQRMEAKARRREASGGQGSSLQTPVPIHPKRARLLASTNPPPSRPSTPPPLYEELPVPSDLFTHLNHAEAGLRQPEQVNKGKPDKPSWWRTRKGITLIVMNMIVLGAILGGVLGSTLRTGEDHPAPGVTFPGSQLHRPFPGSSIVSTPETMPSADIITTTVTGSQMSTVDPASGLSTTPDTTVGRGPLISTTNMPTPFPTG</sequence>
<evidence type="ECO:0000256" key="2">
    <source>
        <dbReference type="SAM" id="Phobius"/>
    </source>
</evidence>
<name>A0A8H5D475_9AGAR</name>
<dbReference type="Proteomes" id="UP000559027">
    <property type="component" value="Unassembled WGS sequence"/>
</dbReference>
<accession>A0A8H5D475</accession>
<comment type="caution">
    <text evidence="3">The sequence shown here is derived from an EMBL/GenBank/DDBJ whole genome shotgun (WGS) entry which is preliminary data.</text>
</comment>
<feature type="transmembrane region" description="Helical" evidence="2">
    <location>
        <begin position="100"/>
        <end position="119"/>
    </location>
</feature>
<evidence type="ECO:0000313" key="3">
    <source>
        <dbReference type="EMBL" id="KAF5353329.1"/>
    </source>
</evidence>
<evidence type="ECO:0000256" key="1">
    <source>
        <dbReference type="SAM" id="MobiDB-lite"/>
    </source>
</evidence>
<keyword evidence="4" id="KW-1185">Reference proteome</keyword>
<feature type="compositionally biased region" description="Basic and acidic residues" evidence="1">
    <location>
        <begin position="9"/>
        <end position="18"/>
    </location>
</feature>